<evidence type="ECO:0000313" key="2">
    <source>
        <dbReference type="Proteomes" id="UP001054945"/>
    </source>
</evidence>
<dbReference type="Proteomes" id="UP001054945">
    <property type="component" value="Unassembled WGS sequence"/>
</dbReference>
<dbReference type="AlphaFoldDB" id="A0AAV4WVB5"/>
<keyword evidence="2" id="KW-1185">Reference proteome</keyword>
<organism evidence="1 2">
    <name type="scientific">Caerostris extrusa</name>
    <name type="common">Bark spider</name>
    <name type="synonym">Caerostris bankana</name>
    <dbReference type="NCBI Taxonomy" id="172846"/>
    <lineage>
        <taxon>Eukaryota</taxon>
        <taxon>Metazoa</taxon>
        <taxon>Ecdysozoa</taxon>
        <taxon>Arthropoda</taxon>
        <taxon>Chelicerata</taxon>
        <taxon>Arachnida</taxon>
        <taxon>Araneae</taxon>
        <taxon>Araneomorphae</taxon>
        <taxon>Entelegynae</taxon>
        <taxon>Araneoidea</taxon>
        <taxon>Araneidae</taxon>
        <taxon>Caerostris</taxon>
    </lineage>
</organism>
<evidence type="ECO:0000313" key="1">
    <source>
        <dbReference type="EMBL" id="GIY86214.1"/>
    </source>
</evidence>
<protein>
    <submittedName>
        <fullName evidence="1">Uncharacterized protein</fullName>
    </submittedName>
</protein>
<gene>
    <name evidence="1" type="ORF">CEXT_237731</name>
</gene>
<proteinExistence type="predicted"/>
<name>A0AAV4WVB5_CAEEX</name>
<reference evidence="1 2" key="1">
    <citation type="submission" date="2021-06" db="EMBL/GenBank/DDBJ databases">
        <title>Caerostris extrusa draft genome.</title>
        <authorList>
            <person name="Kono N."/>
            <person name="Arakawa K."/>
        </authorList>
    </citation>
    <scope>NUCLEOTIDE SEQUENCE [LARGE SCALE GENOMIC DNA]</scope>
</reference>
<comment type="caution">
    <text evidence="1">The sequence shown here is derived from an EMBL/GenBank/DDBJ whole genome shotgun (WGS) entry which is preliminary data.</text>
</comment>
<dbReference type="EMBL" id="BPLR01016762">
    <property type="protein sequence ID" value="GIY86214.1"/>
    <property type="molecule type" value="Genomic_DNA"/>
</dbReference>
<accession>A0AAV4WVB5</accession>
<sequence length="104" mass="11910">MIIKSPLMLFSMPTGSIPRGKPGTLRIFTLIVHSRARDEPNKKNAAAIRAMNPLNWDFLIRFQFRVYSVEQNSAIILILIQTFPNRRRTLNNAKGNRWSAPSLC</sequence>